<dbReference type="Gene3D" id="3.40.50.1820">
    <property type="entry name" value="alpha/beta hydrolase"/>
    <property type="match status" value="1"/>
</dbReference>
<dbReference type="GO" id="GO:0016787">
    <property type="term" value="F:hydrolase activity"/>
    <property type="evidence" value="ECO:0007669"/>
    <property type="project" value="UniProtKB-KW"/>
</dbReference>
<evidence type="ECO:0000313" key="3">
    <source>
        <dbReference type="Proteomes" id="UP000032232"/>
    </source>
</evidence>
<dbReference type="EMBL" id="JYFE01000001">
    <property type="protein sequence ID" value="KIT18215.1"/>
    <property type="molecule type" value="Genomic_DNA"/>
</dbReference>
<organism evidence="2 3">
    <name type="scientific">Jannaschia aquimarina</name>
    <dbReference type="NCBI Taxonomy" id="935700"/>
    <lineage>
        <taxon>Bacteria</taxon>
        <taxon>Pseudomonadati</taxon>
        <taxon>Pseudomonadota</taxon>
        <taxon>Alphaproteobacteria</taxon>
        <taxon>Rhodobacterales</taxon>
        <taxon>Roseobacteraceae</taxon>
        <taxon>Jannaschia</taxon>
    </lineage>
</organism>
<feature type="domain" description="Xaa-Pro dipeptidyl-peptidase-like" evidence="1">
    <location>
        <begin position="52"/>
        <end position="308"/>
    </location>
</feature>
<keyword evidence="3" id="KW-1185">Reference proteome</keyword>
<comment type="caution">
    <text evidence="2">The sequence shown here is derived from an EMBL/GenBank/DDBJ whole genome shotgun (WGS) entry which is preliminary data.</text>
</comment>
<reference evidence="2 3" key="1">
    <citation type="submission" date="2015-02" db="EMBL/GenBank/DDBJ databases">
        <title>Genome Sequence of Jannaschia aquimarina DSM28248, a member of the Roseobacter clade.</title>
        <authorList>
            <person name="Voget S."/>
            <person name="Daniel R."/>
        </authorList>
    </citation>
    <scope>NUCLEOTIDE SEQUENCE [LARGE SCALE GENOMIC DNA]</scope>
    <source>
        <strain evidence="2 3">GSW-M26</strain>
    </source>
</reference>
<dbReference type="InterPro" id="IPR029058">
    <property type="entry name" value="AB_hydrolase_fold"/>
</dbReference>
<dbReference type="Proteomes" id="UP000032232">
    <property type="component" value="Unassembled WGS sequence"/>
</dbReference>
<dbReference type="Gene3D" id="1.10.10.800">
    <property type="match status" value="1"/>
</dbReference>
<dbReference type="PATRIC" id="fig|935700.4.peg.16"/>
<dbReference type="STRING" id="935700.jaqu_00150"/>
<dbReference type="InterPro" id="IPR051411">
    <property type="entry name" value="Polyketide_trans_af380"/>
</dbReference>
<proteinExistence type="predicted"/>
<dbReference type="EC" id="3.7.1.19" evidence="2"/>
<dbReference type="InterPro" id="IPR000383">
    <property type="entry name" value="Xaa-Pro-like_dom"/>
</dbReference>
<dbReference type="PANTHER" id="PTHR47751">
    <property type="entry name" value="SUPERFAMILY HYDROLASE, PUTATIVE (AFU_ORTHOLOGUE AFUA_2G16580)-RELATED"/>
    <property type="match status" value="1"/>
</dbReference>
<gene>
    <name evidence="2" type="ORF">jaqu_00150</name>
</gene>
<evidence type="ECO:0000259" key="1">
    <source>
        <dbReference type="Pfam" id="PF02129"/>
    </source>
</evidence>
<dbReference type="RefSeq" id="WP_161793803.1">
    <property type="nucleotide sequence ID" value="NZ_FZPF01000002.1"/>
</dbReference>
<accession>A0A0D1ERH5</accession>
<dbReference type="PANTHER" id="PTHR47751:SF1">
    <property type="entry name" value="SUPERFAMILY HYDROLASE, PUTATIVE (AFU_ORTHOLOGUE AFUA_2G16580)-RELATED"/>
    <property type="match status" value="1"/>
</dbReference>
<evidence type="ECO:0000313" key="2">
    <source>
        <dbReference type="EMBL" id="KIT18215.1"/>
    </source>
</evidence>
<dbReference type="AlphaFoldDB" id="A0A0D1ERH5"/>
<sequence>MTDPTTVPSLRVRPLSVQQEEYTGEHFIADDPANQLVPDLSLPERVTFAAIDGTEIVGNLYRPPEGRGPIPALALCGPISAVKEQVVSLYAERLASAGYLCVTFDPRRFGESGGTPRGFYDPSDIISDVHSAVRFLFAHDAVDTDRVGAVGVCMGGGYAVSLGAREKRLGAIVAIAGGYDIGATFQQMQGAEGFAEVLAQLNGMVQEQVATGEVAMIPTTAEDPDTLAAMPNPEAHSFYTRTRASYAPNWSSDFAAMSLEAYFAYSALSQAPLVAPTPIMYIHGTLDVFLLPEYAQAAYDRSQAPKELV</sequence>
<protein>
    <submittedName>
        <fullName evidence="2">2,6-dihydropseudooxynicotine hydrolase</fullName>
        <ecNumber evidence="2">3.7.1.19</ecNumber>
    </submittedName>
</protein>
<dbReference type="SUPFAM" id="SSF53474">
    <property type="entry name" value="alpha/beta-Hydrolases"/>
    <property type="match status" value="1"/>
</dbReference>
<dbReference type="Pfam" id="PF02129">
    <property type="entry name" value="Peptidase_S15"/>
    <property type="match status" value="1"/>
</dbReference>
<keyword evidence="2" id="KW-0378">Hydrolase</keyword>
<name>A0A0D1ERH5_9RHOB</name>